<keyword evidence="3" id="KW-0804">Transcription</keyword>
<dbReference type="Gene3D" id="1.10.10.10">
    <property type="entry name" value="Winged helix-like DNA-binding domain superfamily/Winged helix DNA-binding domain"/>
    <property type="match status" value="1"/>
</dbReference>
<dbReference type="InterPro" id="IPR011711">
    <property type="entry name" value="GntR_C"/>
</dbReference>
<evidence type="ECO:0000256" key="2">
    <source>
        <dbReference type="ARBA" id="ARBA00023125"/>
    </source>
</evidence>
<keyword evidence="2" id="KW-0238">DNA-binding</keyword>
<evidence type="ECO:0000313" key="5">
    <source>
        <dbReference type="EMBL" id="VUX39310.1"/>
    </source>
</evidence>
<evidence type="ECO:0000256" key="3">
    <source>
        <dbReference type="ARBA" id="ARBA00023163"/>
    </source>
</evidence>
<dbReference type="GO" id="GO:0003677">
    <property type="term" value="F:DNA binding"/>
    <property type="evidence" value="ECO:0007669"/>
    <property type="project" value="UniProtKB-KW"/>
</dbReference>
<dbReference type="InterPro" id="IPR036388">
    <property type="entry name" value="WH-like_DNA-bd_sf"/>
</dbReference>
<evidence type="ECO:0000259" key="4">
    <source>
        <dbReference type="PROSITE" id="PS50949"/>
    </source>
</evidence>
<dbReference type="SMART" id="SM00895">
    <property type="entry name" value="FCD"/>
    <property type="match status" value="1"/>
</dbReference>
<feature type="domain" description="HTH gntR-type" evidence="4">
    <location>
        <begin position="8"/>
        <end position="76"/>
    </location>
</feature>
<dbReference type="RefSeq" id="WP_144093970.1">
    <property type="nucleotide sequence ID" value="NZ_CABHMX010000007.1"/>
</dbReference>
<keyword evidence="5" id="KW-0670">Pyruvate</keyword>
<dbReference type="SMART" id="SM00345">
    <property type="entry name" value="HTH_GNTR"/>
    <property type="match status" value="1"/>
</dbReference>
<dbReference type="SUPFAM" id="SSF46785">
    <property type="entry name" value="Winged helix' DNA-binding domain"/>
    <property type="match status" value="1"/>
</dbReference>
<dbReference type="InterPro" id="IPR000524">
    <property type="entry name" value="Tscrpt_reg_HTH_GntR"/>
</dbReference>
<dbReference type="Pfam" id="PF00392">
    <property type="entry name" value="GntR"/>
    <property type="match status" value="1"/>
</dbReference>
<accession>A0A564W3U3</accession>
<dbReference type="Proteomes" id="UP000408482">
    <property type="component" value="Unassembled WGS sequence"/>
</dbReference>
<dbReference type="Pfam" id="PF07729">
    <property type="entry name" value="FCD"/>
    <property type="match status" value="1"/>
</dbReference>
<keyword evidence="6" id="KW-1185">Reference proteome</keyword>
<keyword evidence="1" id="KW-0805">Transcription regulation</keyword>
<evidence type="ECO:0000256" key="1">
    <source>
        <dbReference type="ARBA" id="ARBA00023015"/>
    </source>
</evidence>
<dbReference type="AlphaFoldDB" id="A0A564W3U3"/>
<reference evidence="5 6" key="1">
    <citation type="submission" date="2019-07" db="EMBL/GenBank/DDBJ databases">
        <authorList>
            <person name="Hibberd C M."/>
            <person name="Gehrig L. J."/>
            <person name="Chang H.-W."/>
            <person name="Venkatesh S."/>
        </authorList>
    </citation>
    <scope>NUCLEOTIDE SEQUENCE [LARGE SCALE GENOMIC DNA]</scope>
    <source>
        <strain evidence="5">Blautia_luti_SSTS_Bg7063</strain>
    </source>
</reference>
<proteinExistence type="predicted"/>
<dbReference type="PANTHER" id="PTHR43537:SF5">
    <property type="entry name" value="UXU OPERON TRANSCRIPTIONAL REGULATOR"/>
    <property type="match status" value="1"/>
</dbReference>
<evidence type="ECO:0000313" key="6">
    <source>
        <dbReference type="Proteomes" id="UP000408482"/>
    </source>
</evidence>
<gene>
    <name evidence="5" type="primary">pdhR</name>
    <name evidence="5" type="ORF">RSSSTS7063_03598</name>
</gene>
<dbReference type="SUPFAM" id="SSF48008">
    <property type="entry name" value="GntR ligand-binding domain-like"/>
    <property type="match status" value="1"/>
</dbReference>
<dbReference type="InterPro" id="IPR036390">
    <property type="entry name" value="WH_DNA-bd_sf"/>
</dbReference>
<dbReference type="GO" id="GO:0003700">
    <property type="term" value="F:DNA-binding transcription factor activity"/>
    <property type="evidence" value="ECO:0007669"/>
    <property type="project" value="InterPro"/>
</dbReference>
<protein>
    <submittedName>
        <fullName evidence="5">Pyruvate dehydrogenase complex repressor</fullName>
    </submittedName>
</protein>
<dbReference type="InterPro" id="IPR008920">
    <property type="entry name" value="TF_FadR/GntR_C"/>
</dbReference>
<dbReference type="Gene3D" id="1.20.120.530">
    <property type="entry name" value="GntR ligand-binding domain-like"/>
    <property type="match status" value="1"/>
</dbReference>
<dbReference type="EMBL" id="CABHNW010000094">
    <property type="protein sequence ID" value="VUX39310.1"/>
    <property type="molecule type" value="Genomic_DNA"/>
</dbReference>
<organism evidence="5 6">
    <name type="scientific">Blautia luti</name>
    <dbReference type="NCBI Taxonomy" id="89014"/>
    <lineage>
        <taxon>Bacteria</taxon>
        <taxon>Bacillati</taxon>
        <taxon>Bacillota</taxon>
        <taxon>Clostridia</taxon>
        <taxon>Lachnospirales</taxon>
        <taxon>Lachnospiraceae</taxon>
        <taxon>Blautia</taxon>
    </lineage>
</organism>
<dbReference type="PANTHER" id="PTHR43537">
    <property type="entry name" value="TRANSCRIPTIONAL REGULATOR, GNTR FAMILY"/>
    <property type="match status" value="1"/>
</dbReference>
<dbReference type="PRINTS" id="PR00035">
    <property type="entry name" value="HTHGNTR"/>
</dbReference>
<dbReference type="CDD" id="cd07377">
    <property type="entry name" value="WHTH_GntR"/>
    <property type="match status" value="1"/>
</dbReference>
<dbReference type="PROSITE" id="PS50949">
    <property type="entry name" value="HTH_GNTR"/>
    <property type="match status" value="1"/>
</dbReference>
<sequence length="234" mass="26693">MSETGKKKSVVDRVVDGIVSGIISGEFQPGSKLPTEVELCRQYEAGRNSVREAIKKLEANGVVYIKRADGTFVSETYNQKLLDPMLYQVILKKNSWKDFVQLRAVIEIGTLNVILENDPDEEKIRNLYEIQEKMEAALNEKEPDPNRIMETDTEFHAGIAALSDNPQIVTITEYITRLTVPSRLEAICKVIKKGEVSHFAELHREILEVISKREKDKIVQTVTDHYVYWNGEKL</sequence>
<name>A0A564W3U3_9FIRM</name>